<feature type="compositionally biased region" description="Polar residues" evidence="5">
    <location>
        <begin position="392"/>
        <end position="402"/>
    </location>
</feature>
<comment type="caution">
    <text evidence="7">The sequence shown here is derived from an EMBL/GenBank/DDBJ whole genome shotgun (WGS) entry which is preliminary data.</text>
</comment>
<dbReference type="InterPro" id="IPR050773">
    <property type="entry name" value="CbxX/CfxQ_RuBisCO_ESX"/>
</dbReference>
<dbReference type="PANTHER" id="PTHR43392">
    <property type="entry name" value="AAA-TYPE ATPASE FAMILY PROTEIN / ANKYRIN REPEAT FAMILY PROTEIN"/>
    <property type="match status" value="1"/>
</dbReference>
<feature type="region of interest" description="Disordered" evidence="5">
    <location>
        <begin position="311"/>
        <end position="626"/>
    </location>
</feature>
<evidence type="ECO:0000256" key="3">
    <source>
        <dbReference type="ARBA" id="ARBA00022840"/>
    </source>
</evidence>
<evidence type="ECO:0000256" key="4">
    <source>
        <dbReference type="SAM" id="Coils"/>
    </source>
</evidence>
<dbReference type="EMBL" id="MU864406">
    <property type="protein sequence ID" value="KAK4187278.1"/>
    <property type="molecule type" value="Genomic_DNA"/>
</dbReference>
<keyword evidence="4" id="KW-0175">Coiled coil</keyword>
<dbReference type="InterPro" id="IPR041627">
    <property type="entry name" value="AAA_lid_6"/>
</dbReference>
<evidence type="ECO:0000256" key="5">
    <source>
        <dbReference type="SAM" id="MobiDB-lite"/>
    </source>
</evidence>
<feature type="domain" description="AAA+ ATPase" evidence="6">
    <location>
        <begin position="78"/>
        <end position="211"/>
    </location>
</feature>
<dbReference type="PRINTS" id="PR00819">
    <property type="entry name" value="CBXCFQXSUPER"/>
</dbReference>
<feature type="compositionally biased region" description="Basic and acidic residues" evidence="5">
    <location>
        <begin position="529"/>
        <end position="543"/>
    </location>
</feature>
<evidence type="ECO:0000313" key="7">
    <source>
        <dbReference type="EMBL" id="KAK4187278.1"/>
    </source>
</evidence>
<evidence type="ECO:0000256" key="2">
    <source>
        <dbReference type="ARBA" id="ARBA00022741"/>
    </source>
</evidence>
<evidence type="ECO:0000256" key="1">
    <source>
        <dbReference type="ARBA" id="ARBA00010378"/>
    </source>
</evidence>
<keyword evidence="8" id="KW-1185">Reference proteome</keyword>
<protein>
    <submittedName>
        <fullName evidence="7">P-loop containing nucleoside triphosphate hydrolase protein</fullName>
    </submittedName>
</protein>
<sequence length="1233" mass="136897">MPLLPALGRKLLPKSGDSVELLAPEQEWEWRKKELGEKSKALDQLMGMVGLENVKKEFITIKKTIAAASGRKGKLRRSDFNLFLIGNPGTGKKTLASLYKNLLVECGVWSSAPCYEARAGFDFQADKDIESLHNTLRNYGDNSEVYIFIDSIEGMWSYIRADLLYTLERHAERLKLVVAITGNEEYANKFLSSRPSGRWHFPRRMLLKDYEDEQLGAILLQLISHNGFTVEGGRDGPYPRIAAKRCGRNRDSGGFSNVYELILAFEKMLDRQAARLEKERAVIRAEEEVAKKEKELLEAKLAQEVVATVETVEKPETTQTSDASTKTDTTSSPKGNNETPPEGTGDDQSKREEKQSDKKDANEEKPEDEKSDVKEPIDSSTPEPVVEKPSMPETSIVETSEATPEKATEPKPVPDLEPGKEPSEESVTSKDVAEIEKSAELEAAATPSSSTETTETEDKSAGDEKVEPETTVESTESTGTKKTEGKPAEELSNAVESSEAKVVEDQAAGSETLLADSELQEPVAPSKAPELKEAEKTEDKPAETESSAESTKPAEEQQEDKPTENKSAEPEKPANTTTETTKGGKPEDKPTDSDQTAETKPEEKPVEAEPPRPDPRYLTKEDVIGPEPEDIRHKSKAWQELDKMAGLEDVKKAIGELLTRAKANYRRELIGKEPLGTSLNRVFLGPPGTGKTTVARLYGQILADIGLLTTKEVVFKTPADFIGQYIGESEVKTSNILDSTIGKVLIIDDAHMFFHGSRAGATHEGDEFRLGCIDVLISKIHNKPGEDRCVILLGYTDMMEEMFQKVNPGLRRRFPLEEAFRFHSYDDKTLNEILRLKMAKEEITADKGAMEVAAEVLRRARDRPNFGNGGDVDNLLNQAKTRFRERTKAQSSTHSSDLPAIEAGSEEDILSKSREESHIVLQREDFDPEWNRGALASKKCQQLFEGLIGFAPIIEKFEGYQRMAANMRRRGKDPREIVPFTFIFKGPPGTGKTHTARIIGQIFYDMGFLSTSEVIECSASHLIGQYLGHTAPKVVNLFEKALGKVLFIDEAYRLGAGQGGTARQNSFEEEAVGELVDCMTKPRYLRKMIIVLAGYDKDMDNLMQVNAGLRGRFATEIVFPQMSASRAREHLVNLLKKEDIEICDTIDPGPEEKEKVLRFLHKLGMTPGWANARDIKTLAAAVTGSVYRNAVLDDDDDDDDDDDEGEGGRQIFRVSTAELNGHLKDMLRQRARG</sequence>
<feature type="domain" description="AAA+ ATPase" evidence="6">
    <location>
        <begin position="677"/>
        <end position="925"/>
    </location>
</feature>
<evidence type="ECO:0000259" key="6">
    <source>
        <dbReference type="SMART" id="SM00382"/>
    </source>
</evidence>
<keyword evidence="3" id="KW-0067">ATP-binding</keyword>
<dbReference type="Gene3D" id="3.40.50.300">
    <property type="entry name" value="P-loop containing nucleotide triphosphate hydrolases"/>
    <property type="match status" value="3"/>
</dbReference>
<feature type="compositionally biased region" description="Acidic residues" evidence="5">
    <location>
        <begin position="1192"/>
        <end position="1205"/>
    </location>
</feature>
<feature type="region of interest" description="Disordered" evidence="5">
    <location>
        <begin position="884"/>
        <end position="907"/>
    </location>
</feature>
<comment type="similarity">
    <text evidence="1">Belongs to the CbxX/CfxQ family.</text>
</comment>
<organism evidence="7 8">
    <name type="scientific">Podospora australis</name>
    <dbReference type="NCBI Taxonomy" id="1536484"/>
    <lineage>
        <taxon>Eukaryota</taxon>
        <taxon>Fungi</taxon>
        <taxon>Dikarya</taxon>
        <taxon>Ascomycota</taxon>
        <taxon>Pezizomycotina</taxon>
        <taxon>Sordariomycetes</taxon>
        <taxon>Sordariomycetidae</taxon>
        <taxon>Sordariales</taxon>
        <taxon>Podosporaceae</taxon>
        <taxon>Podospora</taxon>
    </lineage>
</organism>
<dbReference type="GO" id="GO:0005524">
    <property type="term" value="F:ATP binding"/>
    <property type="evidence" value="ECO:0007669"/>
    <property type="project" value="UniProtKB-KW"/>
</dbReference>
<dbReference type="Pfam" id="PF17866">
    <property type="entry name" value="AAA_lid_6"/>
    <property type="match status" value="1"/>
</dbReference>
<gene>
    <name evidence="7" type="ORF">QBC35DRAFT_435454</name>
</gene>
<keyword evidence="7" id="KW-0378">Hydrolase</keyword>
<dbReference type="InterPro" id="IPR027417">
    <property type="entry name" value="P-loop_NTPase"/>
</dbReference>
<feature type="compositionally biased region" description="Low complexity" evidence="5">
    <location>
        <begin position="317"/>
        <end position="332"/>
    </location>
</feature>
<feature type="region of interest" description="Disordered" evidence="5">
    <location>
        <begin position="1191"/>
        <end position="1212"/>
    </location>
</feature>
<dbReference type="Proteomes" id="UP001302126">
    <property type="component" value="Unassembled WGS sequence"/>
</dbReference>
<dbReference type="FunFam" id="3.40.50.300:FF:000216">
    <property type="entry name" value="Type VII secretion ATPase EccA"/>
    <property type="match status" value="2"/>
</dbReference>
<dbReference type="InterPro" id="IPR003959">
    <property type="entry name" value="ATPase_AAA_core"/>
</dbReference>
<feature type="compositionally biased region" description="Basic and acidic residues" evidence="5">
    <location>
        <begin position="552"/>
        <end position="572"/>
    </location>
</feature>
<feature type="compositionally biased region" description="Basic and acidic residues" evidence="5">
    <location>
        <begin position="456"/>
        <end position="468"/>
    </location>
</feature>
<keyword evidence="2" id="KW-0547">Nucleotide-binding</keyword>
<reference evidence="7" key="2">
    <citation type="submission" date="2023-05" db="EMBL/GenBank/DDBJ databases">
        <authorList>
            <consortium name="Lawrence Berkeley National Laboratory"/>
            <person name="Steindorff A."/>
            <person name="Hensen N."/>
            <person name="Bonometti L."/>
            <person name="Westerberg I."/>
            <person name="Brannstrom I.O."/>
            <person name="Guillou S."/>
            <person name="Cros-Aarteil S."/>
            <person name="Calhoun S."/>
            <person name="Haridas S."/>
            <person name="Kuo A."/>
            <person name="Mondo S."/>
            <person name="Pangilinan J."/>
            <person name="Riley R."/>
            <person name="Labutti K."/>
            <person name="Andreopoulos B."/>
            <person name="Lipzen A."/>
            <person name="Chen C."/>
            <person name="Yanf M."/>
            <person name="Daum C."/>
            <person name="Ng V."/>
            <person name="Clum A."/>
            <person name="Ohm R."/>
            <person name="Martin F."/>
            <person name="Silar P."/>
            <person name="Natvig D."/>
            <person name="Lalanne C."/>
            <person name="Gautier V."/>
            <person name="Ament-Velasquez S.L."/>
            <person name="Kruys A."/>
            <person name="Hutchinson M.I."/>
            <person name="Powell A.J."/>
            <person name="Barry K."/>
            <person name="Miller A.N."/>
            <person name="Grigoriev I.V."/>
            <person name="Debuchy R."/>
            <person name="Gladieux P."/>
            <person name="Thoren M.H."/>
            <person name="Johannesson H."/>
        </authorList>
    </citation>
    <scope>NUCLEOTIDE SEQUENCE</scope>
    <source>
        <strain evidence="7">PSN309</strain>
    </source>
</reference>
<dbReference type="SUPFAM" id="SSF52540">
    <property type="entry name" value="P-loop containing nucleoside triphosphate hydrolases"/>
    <property type="match status" value="3"/>
</dbReference>
<accession>A0AAN6WS17</accession>
<dbReference type="GO" id="GO:0016887">
    <property type="term" value="F:ATP hydrolysis activity"/>
    <property type="evidence" value="ECO:0007669"/>
    <property type="project" value="InterPro"/>
</dbReference>
<name>A0AAN6WS17_9PEZI</name>
<dbReference type="Gene3D" id="1.10.8.60">
    <property type="match status" value="2"/>
</dbReference>
<feature type="coiled-coil region" evidence="4">
    <location>
        <begin position="266"/>
        <end position="302"/>
    </location>
</feature>
<feature type="compositionally biased region" description="Low complexity" evidence="5">
    <location>
        <begin position="469"/>
        <end position="478"/>
    </location>
</feature>
<feature type="compositionally biased region" description="Basic and acidic residues" evidence="5">
    <location>
        <begin position="347"/>
        <end position="377"/>
    </location>
</feature>
<dbReference type="PANTHER" id="PTHR43392:SF2">
    <property type="entry name" value="AAA-TYPE ATPASE FAMILY PROTEIN _ ANKYRIN REPEAT FAMILY PROTEIN"/>
    <property type="match status" value="1"/>
</dbReference>
<reference evidence="7" key="1">
    <citation type="journal article" date="2023" name="Mol. Phylogenet. Evol.">
        <title>Genome-scale phylogeny and comparative genomics of the fungal order Sordariales.</title>
        <authorList>
            <person name="Hensen N."/>
            <person name="Bonometti L."/>
            <person name="Westerberg I."/>
            <person name="Brannstrom I.O."/>
            <person name="Guillou S."/>
            <person name="Cros-Aarteil S."/>
            <person name="Calhoun S."/>
            <person name="Haridas S."/>
            <person name="Kuo A."/>
            <person name="Mondo S."/>
            <person name="Pangilinan J."/>
            <person name="Riley R."/>
            <person name="LaButti K."/>
            <person name="Andreopoulos B."/>
            <person name="Lipzen A."/>
            <person name="Chen C."/>
            <person name="Yan M."/>
            <person name="Daum C."/>
            <person name="Ng V."/>
            <person name="Clum A."/>
            <person name="Steindorff A."/>
            <person name="Ohm R.A."/>
            <person name="Martin F."/>
            <person name="Silar P."/>
            <person name="Natvig D.O."/>
            <person name="Lalanne C."/>
            <person name="Gautier V."/>
            <person name="Ament-Velasquez S.L."/>
            <person name="Kruys A."/>
            <person name="Hutchinson M.I."/>
            <person name="Powell A.J."/>
            <person name="Barry K."/>
            <person name="Miller A.N."/>
            <person name="Grigoriev I.V."/>
            <person name="Debuchy R."/>
            <person name="Gladieux P."/>
            <person name="Hiltunen Thoren M."/>
            <person name="Johannesson H."/>
        </authorList>
    </citation>
    <scope>NUCLEOTIDE SEQUENCE</scope>
    <source>
        <strain evidence="7">PSN309</strain>
    </source>
</reference>
<feature type="compositionally biased region" description="Basic and acidic residues" evidence="5">
    <location>
        <begin position="479"/>
        <end position="489"/>
    </location>
</feature>
<feature type="compositionally biased region" description="Low complexity" evidence="5">
    <location>
        <begin position="441"/>
        <end position="453"/>
    </location>
</feature>
<proteinExistence type="inferred from homology"/>
<dbReference type="Pfam" id="PF00004">
    <property type="entry name" value="AAA"/>
    <property type="match status" value="2"/>
</dbReference>
<feature type="compositionally biased region" description="Basic and acidic residues" evidence="5">
    <location>
        <begin position="403"/>
        <end position="440"/>
    </location>
</feature>
<evidence type="ECO:0000313" key="8">
    <source>
        <dbReference type="Proteomes" id="UP001302126"/>
    </source>
</evidence>
<dbReference type="CDD" id="cd00009">
    <property type="entry name" value="AAA"/>
    <property type="match status" value="2"/>
</dbReference>
<dbReference type="InterPro" id="IPR003593">
    <property type="entry name" value="AAA+_ATPase"/>
</dbReference>
<dbReference type="InterPro" id="IPR000641">
    <property type="entry name" value="CbxX/CfxQ"/>
</dbReference>
<dbReference type="SMART" id="SM00382">
    <property type="entry name" value="AAA"/>
    <property type="match status" value="3"/>
</dbReference>
<feature type="domain" description="AAA+ ATPase" evidence="6">
    <location>
        <begin position="978"/>
        <end position="1123"/>
    </location>
</feature>
<dbReference type="AlphaFoldDB" id="A0AAN6WS17"/>
<feature type="compositionally biased region" description="Basic and acidic residues" evidence="5">
    <location>
        <begin position="582"/>
        <end position="626"/>
    </location>
</feature>